<name>A0ABR7D2U3_9BACT</name>
<evidence type="ECO:0000256" key="8">
    <source>
        <dbReference type="ARBA" id="ARBA00023136"/>
    </source>
</evidence>
<dbReference type="EMBL" id="JACOOH010000006">
    <property type="protein sequence ID" value="MBC5622247.1"/>
    <property type="molecule type" value="Genomic_DNA"/>
</dbReference>
<evidence type="ECO:0000259" key="10">
    <source>
        <dbReference type="Pfam" id="PF01545"/>
    </source>
</evidence>
<dbReference type="PANTHER" id="PTHR11562">
    <property type="entry name" value="CATION EFFLUX PROTEIN/ ZINC TRANSPORTER"/>
    <property type="match status" value="1"/>
</dbReference>
<dbReference type="RefSeq" id="WP_186976841.1">
    <property type="nucleotide sequence ID" value="NZ_JACOOH010000006.1"/>
</dbReference>
<accession>A0ABR7D2U3</accession>
<dbReference type="InterPro" id="IPR036837">
    <property type="entry name" value="Cation_efflux_CTD_sf"/>
</dbReference>
<dbReference type="InterPro" id="IPR058533">
    <property type="entry name" value="Cation_efflux_TM"/>
</dbReference>
<evidence type="ECO:0000256" key="4">
    <source>
        <dbReference type="ARBA" id="ARBA00022692"/>
    </source>
</evidence>
<evidence type="ECO:0000256" key="5">
    <source>
        <dbReference type="ARBA" id="ARBA00022906"/>
    </source>
</evidence>
<protein>
    <submittedName>
        <fullName evidence="12">Cation transporter</fullName>
    </submittedName>
</protein>
<dbReference type="InterPro" id="IPR002524">
    <property type="entry name" value="Cation_efflux"/>
</dbReference>
<keyword evidence="5" id="KW-0864">Zinc transport</keyword>
<evidence type="ECO:0000313" key="12">
    <source>
        <dbReference type="EMBL" id="MBC5622247.1"/>
    </source>
</evidence>
<dbReference type="InterPro" id="IPR027470">
    <property type="entry name" value="Cation_efflux_CTD"/>
</dbReference>
<keyword evidence="7" id="KW-0406">Ion transport</keyword>
<evidence type="ECO:0000256" key="7">
    <source>
        <dbReference type="ARBA" id="ARBA00023065"/>
    </source>
</evidence>
<dbReference type="Pfam" id="PF16916">
    <property type="entry name" value="ZT_dimer"/>
    <property type="match status" value="1"/>
</dbReference>
<comment type="caution">
    <text evidence="12">The sequence shown here is derived from an EMBL/GenBank/DDBJ whole genome shotgun (WGS) entry which is preliminary data.</text>
</comment>
<sequence length="306" mass="34053">MKNEHSHEGHSHAGHNHSHGDSTKNLGIAFFLNLGFAVIEIIGGVWTNSVAIISDAVHDFGDAFSIGVSFFLERYSKKRRTRTFTYGYKRFSTLGALINSIVLLVGSVFVFMETIPRLFHPAEVNYSGMMWLAIAGLAVNGFAALRLMKGNSISQRAVMLHLLEDVLGWLAVLVGSLVIRYTGWYFIDPLLSVCIGIFILTNVCRNLYAIFRILLQATPERIPEDKVKPVLEGVSGVKEVHDLHVWTLDGEKNIASAHLIVPDVASREDVIKVKHEAVDKLKEMGIDHLTVEIEYESEGCYSCPDE</sequence>
<dbReference type="Gene3D" id="1.20.1510.10">
    <property type="entry name" value="Cation efflux protein transmembrane domain"/>
    <property type="match status" value="1"/>
</dbReference>
<dbReference type="Proteomes" id="UP000646484">
    <property type="component" value="Unassembled WGS sequence"/>
</dbReference>
<keyword evidence="5" id="KW-0862">Zinc</keyword>
<dbReference type="SUPFAM" id="SSF161111">
    <property type="entry name" value="Cation efflux protein transmembrane domain-like"/>
    <property type="match status" value="1"/>
</dbReference>
<feature type="domain" description="Cation efflux protein cytoplasmic" evidence="11">
    <location>
        <begin position="224"/>
        <end position="294"/>
    </location>
</feature>
<organism evidence="12 13">
    <name type="scientific">Butyricimonas hominis</name>
    <dbReference type="NCBI Taxonomy" id="2763032"/>
    <lineage>
        <taxon>Bacteria</taxon>
        <taxon>Pseudomonadati</taxon>
        <taxon>Bacteroidota</taxon>
        <taxon>Bacteroidia</taxon>
        <taxon>Bacteroidales</taxon>
        <taxon>Odoribacteraceae</taxon>
        <taxon>Butyricimonas</taxon>
    </lineage>
</organism>
<reference evidence="12 13" key="1">
    <citation type="submission" date="2020-08" db="EMBL/GenBank/DDBJ databases">
        <title>Genome public.</title>
        <authorList>
            <person name="Liu C."/>
            <person name="Sun Q."/>
        </authorList>
    </citation>
    <scope>NUCLEOTIDE SEQUENCE [LARGE SCALE GENOMIC DNA]</scope>
    <source>
        <strain evidence="12 13">NSJ-56</strain>
    </source>
</reference>
<keyword evidence="3" id="KW-0813">Transport</keyword>
<dbReference type="PANTHER" id="PTHR11562:SF17">
    <property type="entry name" value="RE54080P-RELATED"/>
    <property type="match status" value="1"/>
</dbReference>
<dbReference type="Gene3D" id="3.30.70.1350">
    <property type="entry name" value="Cation efflux protein, cytoplasmic domain"/>
    <property type="match status" value="1"/>
</dbReference>
<gene>
    <name evidence="12" type="ORF">H8S64_14180</name>
</gene>
<dbReference type="InterPro" id="IPR050681">
    <property type="entry name" value="CDF/SLC30A"/>
</dbReference>
<evidence type="ECO:0000256" key="9">
    <source>
        <dbReference type="SAM" id="Phobius"/>
    </source>
</evidence>
<feature type="domain" description="Cation efflux protein transmembrane" evidence="10">
    <location>
        <begin position="28"/>
        <end position="215"/>
    </location>
</feature>
<feature type="transmembrane region" description="Helical" evidence="9">
    <location>
        <begin position="26"/>
        <end position="46"/>
    </location>
</feature>
<feature type="transmembrane region" description="Helical" evidence="9">
    <location>
        <begin position="93"/>
        <end position="112"/>
    </location>
</feature>
<comment type="similarity">
    <text evidence="2">Belongs to the cation diffusion facilitator (CDF) transporter (TC 2.A.4) family. SLC30A subfamily.</text>
</comment>
<evidence type="ECO:0000256" key="6">
    <source>
        <dbReference type="ARBA" id="ARBA00022989"/>
    </source>
</evidence>
<evidence type="ECO:0000256" key="2">
    <source>
        <dbReference type="ARBA" id="ARBA00008873"/>
    </source>
</evidence>
<dbReference type="NCBIfam" id="TIGR01297">
    <property type="entry name" value="CDF"/>
    <property type="match status" value="1"/>
</dbReference>
<dbReference type="SUPFAM" id="SSF160240">
    <property type="entry name" value="Cation efflux protein cytoplasmic domain-like"/>
    <property type="match status" value="1"/>
</dbReference>
<evidence type="ECO:0000256" key="1">
    <source>
        <dbReference type="ARBA" id="ARBA00004141"/>
    </source>
</evidence>
<evidence type="ECO:0000259" key="11">
    <source>
        <dbReference type="Pfam" id="PF16916"/>
    </source>
</evidence>
<dbReference type="InterPro" id="IPR027469">
    <property type="entry name" value="Cation_efflux_TMD_sf"/>
</dbReference>
<keyword evidence="6 9" id="KW-1133">Transmembrane helix</keyword>
<keyword evidence="4 9" id="KW-0812">Transmembrane</keyword>
<proteinExistence type="inferred from homology"/>
<comment type="subcellular location">
    <subcellularLocation>
        <location evidence="1">Membrane</location>
        <topology evidence="1">Multi-pass membrane protein</topology>
    </subcellularLocation>
</comment>
<evidence type="ECO:0000256" key="3">
    <source>
        <dbReference type="ARBA" id="ARBA00022448"/>
    </source>
</evidence>
<feature type="transmembrane region" description="Helical" evidence="9">
    <location>
        <begin position="124"/>
        <end position="145"/>
    </location>
</feature>
<dbReference type="Pfam" id="PF01545">
    <property type="entry name" value="Cation_efflux"/>
    <property type="match status" value="1"/>
</dbReference>
<feature type="transmembrane region" description="Helical" evidence="9">
    <location>
        <begin position="190"/>
        <end position="211"/>
    </location>
</feature>
<feature type="transmembrane region" description="Helical" evidence="9">
    <location>
        <begin position="166"/>
        <end position="184"/>
    </location>
</feature>
<keyword evidence="13" id="KW-1185">Reference proteome</keyword>
<evidence type="ECO:0000313" key="13">
    <source>
        <dbReference type="Proteomes" id="UP000646484"/>
    </source>
</evidence>
<keyword evidence="8 9" id="KW-0472">Membrane</keyword>